<organism evidence="2 3">
    <name type="scientific">Rhodofomes roseus</name>
    <dbReference type="NCBI Taxonomy" id="34475"/>
    <lineage>
        <taxon>Eukaryota</taxon>
        <taxon>Fungi</taxon>
        <taxon>Dikarya</taxon>
        <taxon>Basidiomycota</taxon>
        <taxon>Agaricomycotina</taxon>
        <taxon>Agaricomycetes</taxon>
        <taxon>Polyporales</taxon>
        <taxon>Rhodofomes</taxon>
    </lineage>
</organism>
<evidence type="ECO:0000313" key="2">
    <source>
        <dbReference type="EMBL" id="KAH9830141.1"/>
    </source>
</evidence>
<feature type="region of interest" description="Disordered" evidence="1">
    <location>
        <begin position="301"/>
        <end position="333"/>
    </location>
</feature>
<evidence type="ECO:0000256" key="1">
    <source>
        <dbReference type="SAM" id="MobiDB-lite"/>
    </source>
</evidence>
<comment type="caution">
    <text evidence="2">The sequence shown here is derived from an EMBL/GenBank/DDBJ whole genome shotgun (WGS) entry which is preliminary data.</text>
</comment>
<feature type="compositionally biased region" description="Pro residues" evidence="1">
    <location>
        <begin position="352"/>
        <end position="371"/>
    </location>
</feature>
<reference evidence="2 3" key="1">
    <citation type="journal article" date="2021" name="Environ. Microbiol.">
        <title>Gene family expansions and transcriptome signatures uncover fungal adaptations to wood decay.</title>
        <authorList>
            <person name="Hage H."/>
            <person name="Miyauchi S."/>
            <person name="Viragh M."/>
            <person name="Drula E."/>
            <person name="Min B."/>
            <person name="Chaduli D."/>
            <person name="Navarro D."/>
            <person name="Favel A."/>
            <person name="Norest M."/>
            <person name="Lesage-Meessen L."/>
            <person name="Balint B."/>
            <person name="Merenyi Z."/>
            <person name="de Eugenio L."/>
            <person name="Morin E."/>
            <person name="Martinez A.T."/>
            <person name="Baldrian P."/>
            <person name="Stursova M."/>
            <person name="Martinez M.J."/>
            <person name="Novotny C."/>
            <person name="Magnuson J.K."/>
            <person name="Spatafora J.W."/>
            <person name="Maurice S."/>
            <person name="Pangilinan J."/>
            <person name="Andreopoulos W."/>
            <person name="LaButti K."/>
            <person name="Hundley H."/>
            <person name="Na H."/>
            <person name="Kuo A."/>
            <person name="Barry K."/>
            <person name="Lipzen A."/>
            <person name="Henrissat B."/>
            <person name="Riley R."/>
            <person name="Ahrendt S."/>
            <person name="Nagy L.G."/>
            <person name="Grigoriev I.V."/>
            <person name="Martin F."/>
            <person name="Rosso M.N."/>
        </authorList>
    </citation>
    <scope>NUCLEOTIDE SEQUENCE [LARGE SCALE GENOMIC DNA]</scope>
    <source>
        <strain evidence="2 3">CIRM-BRFM 1785</strain>
    </source>
</reference>
<dbReference type="GeneID" id="72008795"/>
<feature type="region of interest" description="Disordered" evidence="1">
    <location>
        <begin position="347"/>
        <end position="373"/>
    </location>
</feature>
<name>A0ABQ8K0I3_9APHY</name>
<evidence type="ECO:0008006" key="4">
    <source>
        <dbReference type="Google" id="ProtNLM"/>
    </source>
</evidence>
<dbReference type="Proteomes" id="UP000814176">
    <property type="component" value="Unassembled WGS sequence"/>
</dbReference>
<dbReference type="RefSeq" id="XP_047773493.1">
    <property type="nucleotide sequence ID" value="XM_047928063.1"/>
</dbReference>
<protein>
    <recommendedName>
        <fullName evidence="4">F-box domain-containing protein</fullName>
    </recommendedName>
</protein>
<keyword evidence="3" id="KW-1185">Reference proteome</keyword>
<gene>
    <name evidence="2" type="ORF">C8Q71DRAFT_862728</name>
</gene>
<proteinExistence type="predicted"/>
<evidence type="ECO:0000313" key="3">
    <source>
        <dbReference type="Proteomes" id="UP000814176"/>
    </source>
</evidence>
<sequence>MPFLALAPDVLQPIVGLLPTPDALSLARVSHSAHALALPRILAHITLGGAFHRPVHALSPNAQLRAFCASVLAHPVRAPLVRSIELRRDAVRRERTYETDPDAVRLLAHVLTRARGLQRATLWGLTQLVDACPSIVDALARCDRLTTVVLGGDVPALAVLQRAFPHVRTLEFVEGACFAPGSPAAAASRGCGWHALDRLSAARPPAPTPSAPVRTRRLTLRDPVPNDESAIARTLAFIKHARPLVLSLAVAADVPDAAFVERLHEACTGDGTAGSAGVRFLELSLSGCRSLARVESWMVSAPSVHPPSTRSAPPNPADMTLTPSPPQTHTAPHLSALPLAGLALRSSTPAAFPTPRPTPAASPLSSPPLLPADPAADVDALALDPDDRAQTVYGAVRRAPPGVAGLARAVGDALPGVRWLALAPGGPVEDEQNGGGNPKADVRVRCEWFEVVGKGRTRARCVGEEEAVRVRRRLEGMGRWD</sequence>
<dbReference type="EMBL" id="JADCUA010000033">
    <property type="protein sequence ID" value="KAH9830141.1"/>
    <property type="molecule type" value="Genomic_DNA"/>
</dbReference>
<accession>A0ABQ8K0I3</accession>